<feature type="chain" id="PRO_5012825308" description="Soluble ligand binding domain-containing protein" evidence="2">
    <location>
        <begin position="23"/>
        <end position="172"/>
    </location>
</feature>
<keyword evidence="1" id="KW-0812">Transmembrane</keyword>
<keyword evidence="2" id="KW-0732">Signal</keyword>
<sequence>MKTFRKLISCLIIFSLSQASFAESAISLNDLALPSEVKDLKKSAGSIYYSPTSKGKPLVPVHFWGEVKRSGLHYIPVDTTLISGISLAGGLTSNADLESVKVSQREKNRVNHTQYDLTDGGTEAAYSHVLKPGDTVFIKRSRFYENRSYYTSLIGVLATLLSSFAILSQLKK</sequence>
<evidence type="ECO:0000259" key="3">
    <source>
        <dbReference type="Pfam" id="PF10531"/>
    </source>
</evidence>
<keyword evidence="1" id="KW-0472">Membrane</keyword>
<feature type="domain" description="Soluble ligand binding" evidence="3">
    <location>
        <begin position="65"/>
        <end position="107"/>
    </location>
</feature>
<dbReference type="InterPro" id="IPR019554">
    <property type="entry name" value="Soluble_ligand-bd"/>
</dbReference>
<gene>
    <name evidence="4" type="ORF">A9Q84_10075</name>
</gene>
<feature type="transmembrane region" description="Helical" evidence="1">
    <location>
        <begin position="149"/>
        <end position="167"/>
    </location>
</feature>
<evidence type="ECO:0000313" key="5">
    <source>
        <dbReference type="Proteomes" id="UP000196531"/>
    </source>
</evidence>
<reference evidence="5" key="1">
    <citation type="journal article" date="2017" name="Proc. Natl. Acad. Sci. U.S.A.">
        <title>Simulation of Deepwater Horizon oil plume reveals substrate specialization within a complex community of hydrocarbon-degraders.</title>
        <authorList>
            <person name="Hu P."/>
            <person name="Dubinsky E.A."/>
            <person name="Probst A.J."/>
            <person name="Wang J."/>
            <person name="Sieber C.M.K."/>
            <person name="Tom L.M."/>
            <person name="Gardinali P."/>
            <person name="Banfield J.F."/>
            <person name="Atlas R.M."/>
            <person name="Andersen G.L."/>
        </authorList>
    </citation>
    <scope>NUCLEOTIDE SEQUENCE [LARGE SCALE GENOMIC DNA]</scope>
</reference>
<comment type="caution">
    <text evidence="4">The sequence shown here is derived from an EMBL/GenBank/DDBJ whole genome shotgun (WGS) entry which is preliminary data.</text>
</comment>
<protein>
    <recommendedName>
        <fullName evidence="3">Soluble ligand binding domain-containing protein</fullName>
    </recommendedName>
</protein>
<dbReference type="InterPro" id="IPR049712">
    <property type="entry name" value="Poly_export"/>
</dbReference>
<dbReference type="EMBL" id="MAAO01000006">
    <property type="protein sequence ID" value="OUR96680.1"/>
    <property type="molecule type" value="Genomic_DNA"/>
</dbReference>
<dbReference type="Pfam" id="PF10531">
    <property type="entry name" value="SLBB"/>
    <property type="match status" value="1"/>
</dbReference>
<accession>A0A1Y5FCV8</accession>
<dbReference type="Proteomes" id="UP000196531">
    <property type="component" value="Unassembled WGS sequence"/>
</dbReference>
<evidence type="ECO:0000313" key="4">
    <source>
        <dbReference type="EMBL" id="OUR96680.1"/>
    </source>
</evidence>
<dbReference type="GO" id="GO:0015159">
    <property type="term" value="F:polysaccharide transmembrane transporter activity"/>
    <property type="evidence" value="ECO:0007669"/>
    <property type="project" value="InterPro"/>
</dbReference>
<dbReference type="PANTHER" id="PTHR33619:SF3">
    <property type="entry name" value="POLYSACCHARIDE EXPORT PROTEIN GFCE-RELATED"/>
    <property type="match status" value="1"/>
</dbReference>
<evidence type="ECO:0000256" key="2">
    <source>
        <dbReference type="SAM" id="SignalP"/>
    </source>
</evidence>
<proteinExistence type="predicted"/>
<dbReference type="Gene3D" id="3.10.560.10">
    <property type="entry name" value="Outer membrane lipoprotein wza domain like"/>
    <property type="match status" value="1"/>
</dbReference>
<keyword evidence="1" id="KW-1133">Transmembrane helix</keyword>
<feature type="signal peptide" evidence="2">
    <location>
        <begin position="1"/>
        <end position="22"/>
    </location>
</feature>
<name>A0A1Y5FCV8_9BACT</name>
<organism evidence="4 5">
    <name type="scientific">Halobacteriovorax marinus</name>
    <dbReference type="NCBI Taxonomy" id="97084"/>
    <lineage>
        <taxon>Bacteria</taxon>
        <taxon>Pseudomonadati</taxon>
        <taxon>Bdellovibrionota</taxon>
        <taxon>Bacteriovoracia</taxon>
        <taxon>Bacteriovoracales</taxon>
        <taxon>Halobacteriovoraceae</taxon>
        <taxon>Halobacteriovorax</taxon>
    </lineage>
</organism>
<dbReference type="PANTHER" id="PTHR33619">
    <property type="entry name" value="POLYSACCHARIDE EXPORT PROTEIN GFCE-RELATED"/>
    <property type="match status" value="1"/>
</dbReference>
<evidence type="ECO:0000256" key="1">
    <source>
        <dbReference type="SAM" id="Phobius"/>
    </source>
</evidence>
<dbReference type="AlphaFoldDB" id="A0A1Y5FCV8"/>